<keyword evidence="6" id="KW-0548">Nucleotidyltransferase</keyword>
<evidence type="ECO:0000256" key="7">
    <source>
        <dbReference type="ARBA" id="ARBA00022705"/>
    </source>
</evidence>
<dbReference type="CDD" id="cd07433">
    <property type="entry name" value="PHP_PolIIIA_DnaE1"/>
    <property type="match status" value="1"/>
</dbReference>
<dbReference type="Pfam" id="PF14579">
    <property type="entry name" value="HHH_6"/>
    <property type="match status" value="1"/>
</dbReference>
<evidence type="ECO:0000313" key="11">
    <source>
        <dbReference type="EMBL" id="BAU57463.1"/>
    </source>
</evidence>
<keyword evidence="4" id="KW-0963">Cytoplasm</keyword>
<dbReference type="AlphaFoldDB" id="A0A120MZP1"/>
<keyword evidence="5" id="KW-0808">Transferase</keyword>
<dbReference type="Proteomes" id="UP000218890">
    <property type="component" value="Chromosome"/>
</dbReference>
<dbReference type="NCBIfam" id="NF004226">
    <property type="entry name" value="PRK05673.1"/>
    <property type="match status" value="1"/>
</dbReference>
<evidence type="ECO:0000313" key="12">
    <source>
        <dbReference type="Proteomes" id="UP000218890"/>
    </source>
</evidence>
<comment type="subcellular location">
    <subcellularLocation>
        <location evidence="1">Cytoplasm</location>
    </subcellularLocation>
</comment>
<dbReference type="InterPro" id="IPR003141">
    <property type="entry name" value="Pol/His_phosphatase_N"/>
</dbReference>
<accession>A0A120MZP1</accession>
<name>A0A120MZP1_HALHR</name>
<dbReference type="PANTHER" id="PTHR32294">
    <property type="entry name" value="DNA POLYMERASE III SUBUNIT ALPHA"/>
    <property type="match status" value="1"/>
</dbReference>
<dbReference type="GO" id="GO:0006260">
    <property type="term" value="P:DNA replication"/>
    <property type="evidence" value="ECO:0007669"/>
    <property type="project" value="UniProtKB-KW"/>
</dbReference>
<dbReference type="GO" id="GO:0003887">
    <property type="term" value="F:DNA-directed DNA polymerase activity"/>
    <property type="evidence" value="ECO:0007669"/>
    <property type="project" value="UniProtKB-KW"/>
</dbReference>
<keyword evidence="8" id="KW-0239">DNA-directed DNA polymerase</keyword>
<dbReference type="NCBIfam" id="TIGR00594">
    <property type="entry name" value="polc"/>
    <property type="match status" value="1"/>
</dbReference>
<feature type="domain" description="Polymerase/histidinol phosphatase N-terminal" evidence="10">
    <location>
        <begin position="9"/>
        <end position="76"/>
    </location>
</feature>
<dbReference type="EC" id="2.7.7.7" evidence="2"/>
<dbReference type="InterPro" id="IPR011708">
    <property type="entry name" value="DNA_pol3_alpha_NTPase_dom"/>
</dbReference>
<dbReference type="InterPro" id="IPR049821">
    <property type="entry name" value="PolIIIA_DnaE1_PHP"/>
</dbReference>
<dbReference type="InterPro" id="IPR048472">
    <property type="entry name" value="DNA_pol_IIIA_C"/>
</dbReference>
<keyword evidence="12" id="KW-1185">Reference proteome</keyword>
<dbReference type="InterPro" id="IPR016195">
    <property type="entry name" value="Pol/histidinol_Pase-like"/>
</dbReference>
<sequence>MANSCGDFVHLRVHTELSLVDGVVRIKELVAAARDAGMPAVAVTDQSNLFGMVKFYQAALAAGIKPIIGSDVWLEDPAAELGRSRLTLLCRNVDGYRALSRLLTRAYREGTKGDTPVISRDWLQADSNGLIALSGGSHGDVGRALLRGDQELALEYLREHRRTFGADGYYLELHRLGRPGDEHHLHAAVDLAAAEQAPVVATNDVRFMRAEDYDAHEVRVCIHQGRTLDDPQRPRPYTESQYFASSAEMAERFADIPEALETTVQIAAKCSVDVELGTPYLPDFPVPEGQTVASLLRQEALVGLEQRLAEYGGVGDDANHAWSDYKQRLEHELDVIEQMGFPGYFLIVADFIRWARENNIPVGPGRGSGAGSLVAYALGITNLDPLRYDLLFERFLNPERISMPDFDIDFCMDRRDEVIEYVSRRYGAEKVSQIATHGTMAARAVVRDVGRVYGHPYGYVDRIAKLIPFELGMTLDKALDQDEDLRAEYDNNEDVRELIDTARRLEGMARNVGKHAGGVVIAPSDLTDFSPLYRDPEERSDAEPWKVATHFDKDDVEAVGLVKFDFLGLRTLTIIDWTVQAVNQIREQRQEEQLDIDAIPLDDPATFGLLKRCATTAVFQLESRGMKELIKRLQPDRFEEIVALVALFRPGPLQSGMADEFVERKHGRVNIAGYPNRELHHPDLEPVLETTYGVILYQEQVQRIAQVLAGYSLGQADLLRRAMGKKKAEEMAKQRASFIAGAQANGIAEEKAAGIFDLMESFAAYGFNKSHSAAYALLSYQTAWLKTHYPAPFMASVLSSDMDKTDKVVTFLDEARAMQLEVLPPDVNRSNKPFRAVDENTIVYGLGAIKGVGESALDAILGERERNGQFSDLFDLCRRVDTSRANKRVLEALCRSGSLDSLVPNRASAMAQIPAALAAAEQFARDQEVGQSDLFGGLASNPLAEGYGQDAQVECPEWPEDERLAGEKETLGLFLTGHPIDRYEQELPYLTTDRLQRLAAGALSNGSGGASSASGRGKMVSAAGLVIALRVRNTANGGRLASLTLDDRTGRIEVVLFHEVFARYRSIVAKDALLIIKGSLDFDDFSGGYRISAEEVYSLAQARERSHARVVVPVSAQRAANGLVPQLRETLSTYADGLSRVEVKYTHPQAQARLLLGPEWTVLPSDDLLERLQSLVEDKVEIAYPQAN</sequence>
<dbReference type="OrthoDB" id="9803237at2"/>
<dbReference type="EMBL" id="AP017372">
    <property type="protein sequence ID" value="BAU57463.1"/>
    <property type="molecule type" value="Genomic_DNA"/>
</dbReference>
<evidence type="ECO:0000256" key="8">
    <source>
        <dbReference type="ARBA" id="ARBA00022932"/>
    </source>
</evidence>
<dbReference type="Gene3D" id="2.40.50.140">
    <property type="entry name" value="Nucleic acid-binding proteins"/>
    <property type="match status" value="1"/>
</dbReference>
<dbReference type="Gene3D" id="3.20.20.140">
    <property type="entry name" value="Metal-dependent hydrolases"/>
    <property type="match status" value="1"/>
</dbReference>
<protein>
    <recommendedName>
        <fullName evidence="3">DNA polymerase III subunit alpha</fullName>
        <ecNumber evidence="2">2.7.7.7</ecNumber>
    </recommendedName>
</protein>
<keyword evidence="7" id="KW-0235">DNA replication</keyword>
<reference evidence="11" key="1">
    <citation type="submission" date="2016-02" db="EMBL/GenBank/DDBJ databases">
        <title>Halorhodospira halochloris DSM-1059 complete genome, version 2.</title>
        <authorList>
            <person name="Tsukatani Y."/>
        </authorList>
    </citation>
    <scope>NUCLEOTIDE SEQUENCE</scope>
    <source>
        <strain evidence="11">DSM 1059</strain>
    </source>
</reference>
<dbReference type="FunFam" id="1.10.150.870:FF:000001">
    <property type="entry name" value="DNA polymerase III subunit alpha"/>
    <property type="match status" value="1"/>
</dbReference>
<dbReference type="SUPFAM" id="SSF89550">
    <property type="entry name" value="PHP domain-like"/>
    <property type="match status" value="1"/>
</dbReference>
<dbReference type="CDD" id="cd04485">
    <property type="entry name" value="DnaE_OBF"/>
    <property type="match status" value="1"/>
</dbReference>
<evidence type="ECO:0000259" key="10">
    <source>
        <dbReference type="SMART" id="SM00481"/>
    </source>
</evidence>
<dbReference type="InterPro" id="IPR004805">
    <property type="entry name" value="DnaE2/DnaE/PolC"/>
</dbReference>
<dbReference type="SMART" id="SM00481">
    <property type="entry name" value="POLIIIAc"/>
    <property type="match status" value="1"/>
</dbReference>
<dbReference type="Pfam" id="PF07733">
    <property type="entry name" value="DNA_pol3_alpha"/>
    <property type="match status" value="1"/>
</dbReference>
<evidence type="ECO:0000256" key="6">
    <source>
        <dbReference type="ARBA" id="ARBA00022695"/>
    </source>
</evidence>
<comment type="catalytic activity">
    <reaction evidence="9">
        <text>DNA(n) + a 2'-deoxyribonucleoside 5'-triphosphate = DNA(n+1) + diphosphate</text>
        <dbReference type="Rhea" id="RHEA:22508"/>
        <dbReference type="Rhea" id="RHEA-COMP:17339"/>
        <dbReference type="Rhea" id="RHEA-COMP:17340"/>
        <dbReference type="ChEBI" id="CHEBI:33019"/>
        <dbReference type="ChEBI" id="CHEBI:61560"/>
        <dbReference type="ChEBI" id="CHEBI:173112"/>
        <dbReference type="EC" id="2.7.7.7"/>
    </reaction>
</comment>
<organism evidence="11 12">
    <name type="scientific">Halorhodospira halochloris</name>
    <name type="common">Ectothiorhodospira halochloris</name>
    <dbReference type="NCBI Taxonomy" id="1052"/>
    <lineage>
        <taxon>Bacteria</taxon>
        <taxon>Pseudomonadati</taxon>
        <taxon>Pseudomonadota</taxon>
        <taxon>Gammaproteobacteria</taxon>
        <taxon>Chromatiales</taxon>
        <taxon>Ectothiorhodospiraceae</taxon>
        <taxon>Halorhodospira</taxon>
    </lineage>
</organism>
<evidence type="ECO:0000256" key="1">
    <source>
        <dbReference type="ARBA" id="ARBA00004496"/>
    </source>
</evidence>
<dbReference type="Gene3D" id="1.10.150.870">
    <property type="match status" value="1"/>
</dbReference>
<dbReference type="Pfam" id="PF01336">
    <property type="entry name" value="tRNA_anti-codon"/>
    <property type="match status" value="1"/>
</dbReference>
<dbReference type="InterPro" id="IPR041931">
    <property type="entry name" value="DNA_pol3_alpha_thumb_dom"/>
</dbReference>
<proteinExistence type="predicted"/>
<dbReference type="Gene3D" id="1.10.10.1600">
    <property type="entry name" value="Bacterial DNA polymerase III alpha subunit, thumb domain"/>
    <property type="match status" value="1"/>
</dbReference>
<evidence type="ECO:0000256" key="4">
    <source>
        <dbReference type="ARBA" id="ARBA00022490"/>
    </source>
</evidence>
<dbReference type="GO" id="GO:0008408">
    <property type="term" value="F:3'-5' exonuclease activity"/>
    <property type="evidence" value="ECO:0007669"/>
    <property type="project" value="InterPro"/>
</dbReference>
<dbReference type="InterPro" id="IPR004365">
    <property type="entry name" value="NA-bd_OB_tRNA"/>
</dbReference>
<gene>
    <name evidence="11" type="primary">dnaE</name>
    <name evidence="11" type="ORF">HH1059_07730</name>
</gene>
<dbReference type="InterPro" id="IPR040982">
    <property type="entry name" value="DNA_pol3_finger"/>
</dbReference>
<dbReference type="InterPro" id="IPR004013">
    <property type="entry name" value="PHP_dom"/>
</dbReference>
<dbReference type="PANTHER" id="PTHR32294:SF0">
    <property type="entry name" value="DNA POLYMERASE III SUBUNIT ALPHA"/>
    <property type="match status" value="1"/>
</dbReference>
<dbReference type="InterPro" id="IPR029460">
    <property type="entry name" value="DNAPol_HHH"/>
</dbReference>
<evidence type="ECO:0000256" key="3">
    <source>
        <dbReference type="ARBA" id="ARBA00019114"/>
    </source>
</evidence>
<evidence type="ECO:0000256" key="2">
    <source>
        <dbReference type="ARBA" id="ARBA00012417"/>
    </source>
</evidence>
<dbReference type="RefSeq" id="WP_096408505.1">
    <property type="nucleotide sequence ID" value="NZ_AP017372.2"/>
</dbReference>
<dbReference type="Pfam" id="PF02811">
    <property type="entry name" value="PHP"/>
    <property type="match status" value="1"/>
</dbReference>
<dbReference type="KEGG" id="hhk:HH1059_07730"/>
<dbReference type="GO" id="GO:0005737">
    <property type="term" value="C:cytoplasm"/>
    <property type="evidence" value="ECO:0007669"/>
    <property type="project" value="UniProtKB-SubCell"/>
</dbReference>
<dbReference type="Pfam" id="PF20914">
    <property type="entry name" value="DNA_pol_IIIA_C"/>
    <property type="match status" value="1"/>
</dbReference>
<dbReference type="GO" id="GO:0003676">
    <property type="term" value="F:nucleic acid binding"/>
    <property type="evidence" value="ECO:0007669"/>
    <property type="project" value="InterPro"/>
</dbReference>
<evidence type="ECO:0000256" key="5">
    <source>
        <dbReference type="ARBA" id="ARBA00022679"/>
    </source>
</evidence>
<dbReference type="InterPro" id="IPR012340">
    <property type="entry name" value="NA-bd_OB-fold"/>
</dbReference>
<dbReference type="Pfam" id="PF17657">
    <property type="entry name" value="DNA_pol3_finger"/>
    <property type="match status" value="1"/>
</dbReference>
<evidence type="ECO:0000256" key="9">
    <source>
        <dbReference type="ARBA" id="ARBA00049244"/>
    </source>
</evidence>
<dbReference type="FunFam" id="1.10.10.1600:FF:000001">
    <property type="entry name" value="DNA polymerase III subunit alpha"/>
    <property type="match status" value="1"/>
</dbReference>